<feature type="compositionally biased region" description="Basic and acidic residues" evidence="1">
    <location>
        <begin position="33"/>
        <end position="62"/>
    </location>
</feature>
<reference evidence="2" key="2">
    <citation type="book" date="2010" name="PROCEEDINGS OF 13TH INTERNATIONAL CONFERENCE ON HARMFUL ALGAE" publisher="International Society For The Study of Harmful Algae" city="Hong Kong, China">
        <title>Dinoflagellate meta-transcriptomics enabled by spliced leader.</title>
        <editorList>
            <person name="Unknown A."/>
        </editorList>
        <authorList>
            <person name="Lin S."/>
            <person name="Zhang H."/>
        </authorList>
    </citation>
    <scope>NUCLEOTIDE SEQUENCE</scope>
    <source>
        <strain evidence="2">CCMP1975</strain>
    </source>
</reference>
<accession>E8Z755</accession>
<proteinExistence type="evidence at transcript level"/>
<evidence type="ECO:0000313" key="2">
    <source>
        <dbReference type="EMBL" id="ACU45285.1"/>
    </source>
</evidence>
<dbReference type="AlphaFoldDB" id="E8Z755"/>
<name>E8Z755_KARVE</name>
<feature type="region of interest" description="Disordered" evidence="1">
    <location>
        <begin position="30"/>
        <end position="70"/>
    </location>
</feature>
<organism evidence="2">
    <name type="scientific">Karlodinium veneficum</name>
    <name type="common">Dinoflagellate</name>
    <name type="synonym">Karlodinium micrum</name>
    <dbReference type="NCBI Taxonomy" id="407301"/>
    <lineage>
        <taxon>Eukaryota</taxon>
        <taxon>Sar</taxon>
        <taxon>Alveolata</taxon>
        <taxon>Dinophyceae</taxon>
        <taxon>Gymnodiniales</taxon>
        <taxon>Kareniaceae</taxon>
        <taxon>Karlodinium</taxon>
    </lineage>
</organism>
<reference evidence="2" key="1">
    <citation type="submission" date="2008-12" db="EMBL/GenBank/DDBJ databases">
        <authorList>
            <person name="Zhang H."/>
            <person name="Lin S."/>
        </authorList>
    </citation>
    <scope>NUCLEOTIDE SEQUENCE</scope>
    <source>
        <strain evidence="2">CCMP1975</strain>
    </source>
</reference>
<sequence length="128" mass="14162">LSPCVQHFAQQTLAAKIDMCLAILVRSPQRDAQNAEHMEKEATRQRAAAEFEAAERQADRKARGLPIHQEGEVLSEKHASLVAPMTPEAIQGGWLQRWQTSLWSTAGSAILGEAWKPEKRFGPSQGYA</sequence>
<evidence type="ECO:0000256" key="1">
    <source>
        <dbReference type="SAM" id="MobiDB-lite"/>
    </source>
</evidence>
<feature type="non-terminal residue" evidence="2">
    <location>
        <position position="1"/>
    </location>
</feature>
<protein>
    <submittedName>
        <fullName evidence="2">Uncharacterized protein</fullName>
    </submittedName>
</protein>
<dbReference type="EMBL" id="FJ600279">
    <property type="protein sequence ID" value="ACU45285.1"/>
    <property type="molecule type" value="mRNA"/>
</dbReference>